<dbReference type="KEGG" id="goe:108864956"/>
<keyword evidence="3" id="KW-1185">Reference proteome</keyword>
<keyword evidence="1" id="KW-1133">Transmembrane helix</keyword>
<protein>
    <submittedName>
        <fullName evidence="4">Uncharacterized protein LOC108864956</fullName>
    </submittedName>
</protein>
<gene>
    <name evidence="4" type="primary">LOC108864956</name>
</gene>
<evidence type="ECO:0000256" key="1">
    <source>
        <dbReference type="SAM" id="Phobius"/>
    </source>
</evidence>
<keyword evidence="1" id="KW-0472">Membrane</keyword>
<keyword evidence="1" id="KW-0812">Transmembrane</keyword>
<dbReference type="RefSeq" id="XP_018497019.1">
    <property type="nucleotide sequence ID" value="XM_018641503.1"/>
</dbReference>
<dbReference type="InterPro" id="IPR018289">
    <property type="entry name" value="MULE_transposase_dom"/>
</dbReference>
<dbReference type="GeneID" id="108864956"/>
<sequence>MIQRTRNRLGIPSTHYTSLEAIVIPEEYRVYESTPGNFEQFLLGDSGPDDPERILIFGRSSTASWIGEVSKIYVDGTFSLAPDLFSQIFLILAERPETVTPICYVLMSNKSEESYCKMLDMLTLGWPNSNPQAISMDYEKALMNAFTAFFPVAQIHGCFFHLVQNMKNKFLRKD</sequence>
<proteinExistence type="predicted"/>
<evidence type="ECO:0000313" key="4">
    <source>
        <dbReference type="RefSeq" id="XP_018497019.1"/>
    </source>
</evidence>
<accession>A0AAJ7L7Z7</accession>
<reference evidence="4" key="1">
    <citation type="submission" date="2025-08" db="UniProtKB">
        <authorList>
            <consortium name="RefSeq"/>
        </authorList>
    </citation>
    <scope>IDENTIFICATION</scope>
</reference>
<evidence type="ECO:0000259" key="2">
    <source>
        <dbReference type="Pfam" id="PF10551"/>
    </source>
</evidence>
<dbReference type="AlphaFoldDB" id="A0AAJ7L7Z7"/>
<organism evidence="3 4">
    <name type="scientific">Galendromus occidentalis</name>
    <name type="common">western predatory mite</name>
    <dbReference type="NCBI Taxonomy" id="34638"/>
    <lineage>
        <taxon>Eukaryota</taxon>
        <taxon>Metazoa</taxon>
        <taxon>Ecdysozoa</taxon>
        <taxon>Arthropoda</taxon>
        <taxon>Chelicerata</taxon>
        <taxon>Arachnida</taxon>
        <taxon>Acari</taxon>
        <taxon>Parasitiformes</taxon>
        <taxon>Mesostigmata</taxon>
        <taxon>Gamasina</taxon>
        <taxon>Phytoseioidea</taxon>
        <taxon>Phytoseiidae</taxon>
        <taxon>Typhlodrominae</taxon>
        <taxon>Galendromus</taxon>
    </lineage>
</organism>
<feature type="domain" description="MULE transposase" evidence="2">
    <location>
        <begin position="73"/>
        <end position="165"/>
    </location>
</feature>
<dbReference type="Pfam" id="PF10551">
    <property type="entry name" value="MULE"/>
    <property type="match status" value="1"/>
</dbReference>
<feature type="transmembrane region" description="Helical" evidence="1">
    <location>
        <begin position="141"/>
        <end position="163"/>
    </location>
</feature>
<evidence type="ECO:0000313" key="3">
    <source>
        <dbReference type="Proteomes" id="UP000694867"/>
    </source>
</evidence>
<name>A0AAJ7L7Z7_9ACAR</name>
<dbReference type="Proteomes" id="UP000694867">
    <property type="component" value="Unplaced"/>
</dbReference>